<gene>
    <name evidence="10" type="ORF">D7024_02495</name>
</gene>
<dbReference type="FunFam" id="3.40.50.300:FF:000224">
    <property type="entry name" value="Energy-coupling factor transporter ATP-binding protein EcfA"/>
    <property type="match status" value="1"/>
</dbReference>
<protein>
    <submittedName>
        <fullName evidence="10">Energy-coupling factor transporter ATPase</fullName>
    </submittedName>
</protein>
<evidence type="ECO:0000256" key="5">
    <source>
        <dbReference type="ARBA" id="ARBA00022741"/>
    </source>
</evidence>
<evidence type="ECO:0000256" key="2">
    <source>
        <dbReference type="ARBA" id="ARBA00005417"/>
    </source>
</evidence>
<comment type="similarity">
    <text evidence="2">Belongs to the ABC transporter superfamily.</text>
</comment>
<dbReference type="InterPro" id="IPR050095">
    <property type="entry name" value="ECF_ABC_transporter_ATP-bd"/>
</dbReference>
<dbReference type="InterPro" id="IPR003439">
    <property type="entry name" value="ABC_transporter-like_ATP-bd"/>
</dbReference>
<reference evidence="10 11" key="1">
    <citation type="submission" date="2018-10" db="EMBL/GenBank/DDBJ databases">
        <authorList>
            <person name="Grouzdev D.S."/>
            <person name="Krutkina M.S."/>
            <person name="Tourova T.P."/>
            <person name="Nazina T.N."/>
        </authorList>
    </citation>
    <scope>NUCLEOTIDE SEQUENCE [LARGE SCALE GENOMIC DNA]</scope>
    <source>
        <strain evidence="10 11">435</strain>
    </source>
</reference>
<dbReference type="SMART" id="SM00382">
    <property type="entry name" value="AAA"/>
    <property type="match status" value="1"/>
</dbReference>
<evidence type="ECO:0000313" key="11">
    <source>
        <dbReference type="Proteomes" id="UP000271256"/>
    </source>
</evidence>
<evidence type="ECO:0000256" key="7">
    <source>
        <dbReference type="ARBA" id="ARBA00022967"/>
    </source>
</evidence>
<dbReference type="PROSITE" id="PS00211">
    <property type="entry name" value="ABC_TRANSPORTER_1"/>
    <property type="match status" value="1"/>
</dbReference>
<keyword evidence="8" id="KW-0472">Membrane</keyword>
<dbReference type="CDD" id="cd03225">
    <property type="entry name" value="ABC_cobalt_CbiO_domain1"/>
    <property type="match status" value="1"/>
</dbReference>
<dbReference type="GO" id="GO:0042626">
    <property type="term" value="F:ATPase-coupled transmembrane transporter activity"/>
    <property type="evidence" value="ECO:0007669"/>
    <property type="project" value="TreeGrafter"/>
</dbReference>
<evidence type="ECO:0000256" key="3">
    <source>
        <dbReference type="ARBA" id="ARBA00022448"/>
    </source>
</evidence>
<proteinExistence type="inferred from homology"/>
<dbReference type="OrthoDB" id="9784332at2"/>
<evidence type="ECO:0000313" key="10">
    <source>
        <dbReference type="EMBL" id="RKO65930.1"/>
    </source>
</evidence>
<dbReference type="SUPFAM" id="SSF52540">
    <property type="entry name" value="P-loop containing nucleoside triphosphate hydrolases"/>
    <property type="match status" value="1"/>
</dbReference>
<accession>A0A494WZ68</accession>
<comment type="caution">
    <text evidence="10">The sequence shown here is derived from an EMBL/GenBank/DDBJ whole genome shotgun (WGS) entry which is preliminary data.</text>
</comment>
<evidence type="ECO:0000256" key="8">
    <source>
        <dbReference type="ARBA" id="ARBA00023136"/>
    </source>
</evidence>
<keyword evidence="3" id="KW-0813">Transport</keyword>
<dbReference type="InterPro" id="IPR030947">
    <property type="entry name" value="EcfA_1"/>
</dbReference>
<dbReference type="PANTHER" id="PTHR43553:SF24">
    <property type="entry name" value="ENERGY-COUPLING FACTOR TRANSPORTER ATP-BINDING PROTEIN ECFA1"/>
    <property type="match status" value="1"/>
</dbReference>
<dbReference type="InterPro" id="IPR003593">
    <property type="entry name" value="AAA+_ATPase"/>
</dbReference>
<keyword evidence="7" id="KW-1278">Translocase</keyword>
<keyword evidence="4" id="KW-1003">Cell membrane</keyword>
<evidence type="ECO:0000259" key="9">
    <source>
        <dbReference type="PROSITE" id="PS50893"/>
    </source>
</evidence>
<keyword evidence="5" id="KW-0547">Nucleotide-binding</keyword>
<dbReference type="AlphaFoldDB" id="A0A494WZ68"/>
<dbReference type="InterPro" id="IPR027417">
    <property type="entry name" value="P-loop_NTPase"/>
</dbReference>
<evidence type="ECO:0000256" key="6">
    <source>
        <dbReference type="ARBA" id="ARBA00022840"/>
    </source>
</evidence>
<comment type="subcellular location">
    <subcellularLocation>
        <location evidence="1">Cell membrane</location>
        <topology evidence="1">Peripheral membrane protein</topology>
    </subcellularLocation>
</comment>
<keyword evidence="6" id="KW-0067">ATP-binding</keyword>
<dbReference type="PROSITE" id="PS50893">
    <property type="entry name" value="ABC_TRANSPORTER_2"/>
    <property type="match status" value="1"/>
</dbReference>
<feature type="domain" description="ABC transporter" evidence="9">
    <location>
        <begin position="6"/>
        <end position="244"/>
    </location>
</feature>
<dbReference type="InterPro" id="IPR017871">
    <property type="entry name" value="ABC_transporter-like_CS"/>
</dbReference>
<organism evidence="10 11">
    <name type="scientific">Desulfofundulus salinus</name>
    <dbReference type="NCBI Taxonomy" id="2419843"/>
    <lineage>
        <taxon>Bacteria</taxon>
        <taxon>Bacillati</taxon>
        <taxon>Bacillota</taxon>
        <taxon>Clostridia</taxon>
        <taxon>Eubacteriales</taxon>
        <taxon>Peptococcaceae</taxon>
        <taxon>Desulfofundulus</taxon>
    </lineage>
</organism>
<dbReference type="Pfam" id="PF00005">
    <property type="entry name" value="ABC_tran"/>
    <property type="match status" value="1"/>
</dbReference>
<dbReference type="RefSeq" id="WP_121450379.1">
    <property type="nucleotide sequence ID" value="NZ_RBWE01000001.1"/>
</dbReference>
<dbReference type="PANTHER" id="PTHR43553">
    <property type="entry name" value="HEAVY METAL TRANSPORTER"/>
    <property type="match status" value="1"/>
</dbReference>
<dbReference type="Gene3D" id="3.40.50.300">
    <property type="entry name" value="P-loop containing nucleotide triphosphate hydrolases"/>
    <property type="match status" value="1"/>
</dbReference>
<dbReference type="GO" id="GO:0005524">
    <property type="term" value="F:ATP binding"/>
    <property type="evidence" value="ECO:0007669"/>
    <property type="project" value="UniProtKB-KW"/>
</dbReference>
<sequence>MCKAEISIRGLSHIYHPGQPGERIALQDINGDIRQGELLAIIGPNGSGKSTLARHFNALLLPTRGTVTVNGLSTADPANRWEIRCRVGMVLQNPDNQLVAAVVEEDVAFGPENLGLPPEEVRRRVDRALALVGLGEQRLRPPHSLSGGQKQRLAIAGALAMKPSCLVLDEPTAMLDPAGRREVIQTLLSLNREEGLTVVLVTHFMEEAVLADRVWVLSGGRLVLEGTPAQVFSHREALQKIGLALPGPAELAWRLRNSGWPVPDGILTLDDLFACLAGLLFETEWGQRQ</sequence>
<dbReference type="InterPro" id="IPR015856">
    <property type="entry name" value="ABC_transpr_CbiO/EcfA_su"/>
</dbReference>
<dbReference type="NCBIfam" id="TIGR04520">
    <property type="entry name" value="ECF_ATPase_1"/>
    <property type="match status" value="1"/>
</dbReference>
<name>A0A494WZ68_9FIRM</name>
<keyword evidence="11" id="KW-1185">Reference proteome</keyword>
<evidence type="ECO:0000256" key="4">
    <source>
        <dbReference type="ARBA" id="ARBA00022475"/>
    </source>
</evidence>
<dbReference type="GO" id="GO:0016887">
    <property type="term" value="F:ATP hydrolysis activity"/>
    <property type="evidence" value="ECO:0007669"/>
    <property type="project" value="InterPro"/>
</dbReference>
<dbReference type="GO" id="GO:0043190">
    <property type="term" value="C:ATP-binding cassette (ABC) transporter complex"/>
    <property type="evidence" value="ECO:0007669"/>
    <property type="project" value="TreeGrafter"/>
</dbReference>
<evidence type="ECO:0000256" key="1">
    <source>
        <dbReference type="ARBA" id="ARBA00004202"/>
    </source>
</evidence>
<dbReference type="Proteomes" id="UP000271256">
    <property type="component" value="Unassembled WGS sequence"/>
</dbReference>
<dbReference type="EMBL" id="RBWE01000001">
    <property type="protein sequence ID" value="RKO65930.1"/>
    <property type="molecule type" value="Genomic_DNA"/>
</dbReference>